<gene>
    <name evidence="8" type="primary">pfp</name>
    <name evidence="10" type="ORF">ENP47_10130</name>
</gene>
<evidence type="ECO:0000256" key="6">
    <source>
        <dbReference type="ARBA" id="ARBA00022842"/>
    </source>
</evidence>
<accession>A0A7C1JWS1</accession>
<evidence type="ECO:0000256" key="5">
    <source>
        <dbReference type="ARBA" id="ARBA00022777"/>
    </source>
</evidence>
<feature type="binding site" evidence="8">
    <location>
        <position position="240"/>
    </location>
    <ligand>
        <name>substrate</name>
    </ligand>
</feature>
<keyword evidence="5 8" id="KW-0418">Kinase</keyword>
<evidence type="ECO:0000256" key="2">
    <source>
        <dbReference type="ARBA" id="ARBA00003138"/>
    </source>
</evidence>
<feature type="domain" description="Phosphofructokinase" evidence="9">
    <location>
        <begin position="7"/>
        <end position="319"/>
    </location>
</feature>
<dbReference type="UniPathway" id="UPA00109">
    <property type="reaction ID" value="UER00182"/>
</dbReference>
<dbReference type="InterPro" id="IPR050929">
    <property type="entry name" value="PFKA"/>
</dbReference>
<comment type="cofactor">
    <cofactor evidence="1 8">
        <name>Mg(2+)</name>
        <dbReference type="ChEBI" id="CHEBI:18420"/>
    </cofactor>
</comment>
<feature type="binding site" evidence="8">
    <location>
        <position position="13"/>
    </location>
    <ligand>
        <name>diphosphate</name>
        <dbReference type="ChEBI" id="CHEBI:33019"/>
    </ligand>
</feature>
<dbReference type="EMBL" id="DSJL01000011">
    <property type="protein sequence ID" value="HEF65940.1"/>
    <property type="molecule type" value="Genomic_DNA"/>
</dbReference>
<keyword evidence="8" id="KW-0963">Cytoplasm</keyword>
<keyword evidence="4 8" id="KW-0479">Metal-binding</keyword>
<dbReference type="InterPro" id="IPR011404">
    <property type="entry name" value="PPi-PFK"/>
</dbReference>
<comment type="caution">
    <text evidence="10">The sequence shown here is derived from an EMBL/GenBank/DDBJ whole genome shotgun (WGS) entry which is preliminary data.</text>
</comment>
<keyword evidence="8" id="KW-0324">Glycolysis</keyword>
<feature type="site" description="Important for catalytic activity and substrate specificity; stabilizes the transition state when the phosphoryl donor is PPi; prevents ATP from binding by mimicking the alpha-phosphate group of ATP" evidence="8">
    <location>
        <position position="108"/>
    </location>
</feature>
<comment type="catalytic activity">
    <reaction evidence="7 8">
        <text>beta-D-fructose 6-phosphate + diphosphate = beta-D-fructose 1,6-bisphosphate + phosphate + H(+)</text>
        <dbReference type="Rhea" id="RHEA:13613"/>
        <dbReference type="ChEBI" id="CHEBI:15378"/>
        <dbReference type="ChEBI" id="CHEBI:32966"/>
        <dbReference type="ChEBI" id="CHEBI:33019"/>
        <dbReference type="ChEBI" id="CHEBI:43474"/>
        <dbReference type="ChEBI" id="CHEBI:57634"/>
        <dbReference type="EC" id="2.7.1.90"/>
    </reaction>
</comment>
<reference evidence="10" key="1">
    <citation type="journal article" date="2020" name="mSystems">
        <title>Genome- and Community-Level Interaction Insights into Carbon Utilization and Element Cycling Functions of Hydrothermarchaeota in Hydrothermal Sediment.</title>
        <authorList>
            <person name="Zhou Z."/>
            <person name="Liu Y."/>
            <person name="Xu W."/>
            <person name="Pan J."/>
            <person name="Luo Z.H."/>
            <person name="Li M."/>
        </authorList>
    </citation>
    <scope>NUCLEOTIDE SEQUENCE [LARGE SCALE GENOMIC DNA]</scope>
    <source>
        <strain evidence="10">SpSt-222</strain>
    </source>
</reference>
<comment type="similarity">
    <text evidence="8">Belongs to the phosphofructokinase type A (PFKA) family. PPi-dependent PFK group II subfamily. Clade 'B2' sub-subfamily.</text>
</comment>
<dbReference type="InterPro" id="IPR035966">
    <property type="entry name" value="PKF_sf"/>
</dbReference>
<dbReference type="InterPro" id="IPR022953">
    <property type="entry name" value="ATP_PFK"/>
</dbReference>
<protein>
    <recommendedName>
        <fullName evidence="8">Pyrophosphate--fructose 6-phosphate 1-phosphotransferase</fullName>
        <ecNumber evidence="8">2.7.1.90</ecNumber>
    </recommendedName>
    <alternativeName>
        <fullName evidence="8">6-phosphofructokinase, pyrophosphate dependent</fullName>
    </alternativeName>
    <alternativeName>
        <fullName evidence="8">PPi-dependent phosphofructokinase</fullName>
        <shortName evidence="8">PPi-PFK</shortName>
    </alternativeName>
    <alternativeName>
        <fullName evidence="8">Pyrophosphate-dependent 6-phosphofructose-1-kinase</fullName>
    </alternativeName>
</protein>
<dbReference type="PANTHER" id="PTHR45770">
    <property type="entry name" value="ATP-DEPENDENT 6-PHOSPHOFRUCTOKINASE 1"/>
    <property type="match status" value="1"/>
</dbReference>
<evidence type="ECO:0000256" key="3">
    <source>
        <dbReference type="ARBA" id="ARBA00022679"/>
    </source>
</evidence>
<comment type="function">
    <text evidence="2 8">Catalyzes the phosphorylation of D-fructose 6-phosphate, the first committing step of glycolysis. Uses inorganic phosphate (PPi) as phosphoryl donor instead of ATP like common ATP-dependent phosphofructokinases (ATP-PFKs), which renders the reaction reversible, and can thus function both in glycolysis and gluconeogenesis. Consistently, PPi-PFK can replace the enzymes of both the forward (ATP-PFK) and reverse (fructose-bisphosphatase (FBPase)) reactions.</text>
</comment>
<sequence>MRGEALLVFQSGGPTTVVNATLAGVIEGARSAGFARVLGARRGMAGLLAHDVVDLTSCDERQLEALARTPGAALGTSRERLNDHASDLVLDRLRSLGVTALIAIGGNDTAKTAQTLLSAATRAGYSFAVVHAPKTIDNDLPGNDHTPGYPSAARFLAFATRGLLLDSWSVRELYSFTLLEVQGRNAGWLVAACALANPEDLRPHLRLLLPERPPLSREALIEELLTTQQRLGWLVAVIPETLRDSFGTPIAGSAVRWVDPHGHIYPSSPAEMLAEALERHSGRRVRVIRPGALARSFIPTIVPLDREEARVVGRTAAQWARAGQSGCSVGIERLSDNPYRIHLRPVPLEVLAGRERHVPDEFIAPDGRAVTDAFRRYADPLVGEIDDATLWCGSLL</sequence>
<evidence type="ECO:0000256" key="1">
    <source>
        <dbReference type="ARBA" id="ARBA00001946"/>
    </source>
</evidence>
<comment type="subunit">
    <text evidence="8">Homodimer.</text>
</comment>
<dbReference type="EC" id="2.7.1.90" evidence="8"/>
<feature type="site" description="Important for catalytic activity; stabilizes the transition state when the phosphoryl donor is PPi" evidence="8">
    <location>
        <position position="134"/>
    </location>
</feature>
<keyword evidence="6 8" id="KW-0460">Magnesium</keyword>
<dbReference type="Pfam" id="PF00365">
    <property type="entry name" value="PFK"/>
    <property type="match status" value="1"/>
</dbReference>
<feature type="active site" description="Proton acceptor" evidence="8">
    <location>
        <position position="137"/>
    </location>
</feature>
<dbReference type="NCBIfam" id="NF010675">
    <property type="entry name" value="PRK14072.1"/>
    <property type="match status" value="1"/>
</dbReference>
<keyword evidence="3 8" id="KW-0808">Transferase</keyword>
<dbReference type="PRINTS" id="PR00476">
    <property type="entry name" value="PHFRCTKINASE"/>
</dbReference>
<dbReference type="GO" id="GO:0006002">
    <property type="term" value="P:fructose 6-phosphate metabolic process"/>
    <property type="evidence" value="ECO:0007669"/>
    <property type="project" value="InterPro"/>
</dbReference>
<dbReference type="Gene3D" id="3.40.50.450">
    <property type="match status" value="1"/>
</dbReference>
<dbReference type="PIRSF" id="PIRSF036483">
    <property type="entry name" value="PFK_XF0274"/>
    <property type="match status" value="1"/>
</dbReference>
<dbReference type="GO" id="GO:0003872">
    <property type="term" value="F:6-phosphofructokinase activity"/>
    <property type="evidence" value="ECO:0007669"/>
    <property type="project" value="UniProtKB-UniRule"/>
</dbReference>
<dbReference type="InterPro" id="IPR000023">
    <property type="entry name" value="Phosphofructokinase_dom"/>
</dbReference>
<dbReference type="GO" id="GO:0005737">
    <property type="term" value="C:cytoplasm"/>
    <property type="evidence" value="ECO:0007669"/>
    <property type="project" value="UniProtKB-SubCell"/>
</dbReference>
<comment type="activity regulation">
    <text evidence="8">Non-allosteric.</text>
</comment>
<comment type="caution">
    <text evidence="8">Lacks conserved residue(s) required for the propagation of feature annotation.</text>
</comment>
<dbReference type="GO" id="GO:0047334">
    <property type="term" value="F:diphosphate-fructose-6-phosphate 1-phosphotransferase activity"/>
    <property type="evidence" value="ECO:0007669"/>
    <property type="project" value="UniProtKB-EC"/>
</dbReference>
<feature type="binding site" evidence="8">
    <location>
        <position position="107"/>
    </location>
    <ligand>
        <name>Mg(2+)</name>
        <dbReference type="ChEBI" id="CHEBI:18420"/>
        <note>catalytic</note>
    </ligand>
</feature>
<comment type="subcellular location">
    <subcellularLocation>
        <location evidence="8">Cytoplasm</location>
    </subcellularLocation>
</comment>
<evidence type="ECO:0000313" key="10">
    <source>
        <dbReference type="EMBL" id="HEF65940.1"/>
    </source>
</evidence>
<dbReference type="Gene3D" id="3.40.50.460">
    <property type="entry name" value="Phosphofructokinase domain"/>
    <property type="match status" value="1"/>
</dbReference>
<evidence type="ECO:0000259" key="9">
    <source>
        <dbReference type="Pfam" id="PF00365"/>
    </source>
</evidence>
<organism evidence="10">
    <name type="scientific">Thermomicrobium roseum</name>
    <dbReference type="NCBI Taxonomy" id="500"/>
    <lineage>
        <taxon>Bacteria</taxon>
        <taxon>Pseudomonadati</taxon>
        <taxon>Thermomicrobiota</taxon>
        <taxon>Thermomicrobia</taxon>
        <taxon>Thermomicrobiales</taxon>
        <taxon>Thermomicrobiaceae</taxon>
        <taxon>Thermomicrobium</taxon>
    </lineage>
</organism>
<dbReference type="SUPFAM" id="SSF53784">
    <property type="entry name" value="Phosphofructokinase"/>
    <property type="match status" value="1"/>
</dbReference>
<feature type="binding site" evidence="8">
    <location>
        <begin position="135"/>
        <end position="137"/>
    </location>
    <ligand>
        <name>substrate</name>
    </ligand>
</feature>
<dbReference type="HAMAP" id="MF_01978">
    <property type="entry name" value="Phosphofructokinase_II_B2"/>
    <property type="match status" value="1"/>
</dbReference>
<evidence type="ECO:0000256" key="7">
    <source>
        <dbReference type="ARBA" id="ARBA00048072"/>
    </source>
</evidence>
<comment type="pathway">
    <text evidence="8">Carbohydrate degradation; glycolysis; D-glyceraldehyde 3-phosphate and glycerone phosphate from D-glucose: step 3/4.</text>
</comment>
<evidence type="ECO:0000256" key="4">
    <source>
        <dbReference type="ARBA" id="ARBA00022723"/>
    </source>
</evidence>
<dbReference type="AlphaFoldDB" id="A0A7C1JWS1"/>
<proteinExistence type="inferred from homology"/>
<name>A0A7C1JWS1_THERO</name>
<dbReference type="GO" id="GO:0046872">
    <property type="term" value="F:metal ion binding"/>
    <property type="evidence" value="ECO:0007669"/>
    <property type="project" value="UniProtKB-KW"/>
</dbReference>
<evidence type="ECO:0000256" key="8">
    <source>
        <dbReference type="HAMAP-Rule" id="MF_01978"/>
    </source>
</evidence>